<name>A0A432WC41_9GAMM</name>
<feature type="transmembrane region" description="Helical" evidence="1">
    <location>
        <begin position="389"/>
        <end position="412"/>
    </location>
</feature>
<feature type="transmembrane region" description="Helical" evidence="1">
    <location>
        <begin position="336"/>
        <end position="354"/>
    </location>
</feature>
<dbReference type="EMBL" id="PIPO01000007">
    <property type="protein sequence ID" value="RUO29616.1"/>
    <property type="molecule type" value="Genomic_DNA"/>
</dbReference>
<feature type="transmembrane region" description="Helical" evidence="1">
    <location>
        <begin position="532"/>
        <end position="554"/>
    </location>
</feature>
<feature type="transmembrane region" description="Helical" evidence="1">
    <location>
        <begin position="921"/>
        <end position="942"/>
    </location>
</feature>
<feature type="transmembrane region" description="Helical" evidence="1">
    <location>
        <begin position="992"/>
        <end position="1019"/>
    </location>
</feature>
<keyword evidence="1" id="KW-0812">Transmembrane</keyword>
<dbReference type="Proteomes" id="UP000287823">
    <property type="component" value="Unassembled WGS sequence"/>
</dbReference>
<dbReference type="Gene3D" id="3.30.2090.10">
    <property type="entry name" value="Multidrug efflux transporter AcrB TolC docking domain, DN and DC subdomains"/>
    <property type="match status" value="2"/>
</dbReference>
<proteinExistence type="predicted"/>
<dbReference type="SUPFAM" id="SSF82714">
    <property type="entry name" value="Multidrug efflux transporter AcrB TolC docking domain, DN and DC subdomains"/>
    <property type="match status" value="2"/>
</dbReference>
<feature type="transmembrane region" description="Helical" evidence="1">
    <location>
        <begin position="361"/>
        <end position="383"/>
    </location>
</feature>
<dbReference type="InterPro" id="IPR027463">
    <property type="entry name" value="AcrB_DN_DC_subdom"/>
</dbReference>
<feature type="transmembrane region" description="Helical" evidence="1">
    <location>
        <begin position="969"/>
        <end position="986"/>
    </location>
</feature>
<evidence type="ECO:0000313" key="2">
    <source>
        <dbReference type="EMBL" id="RUO29616.1"/>
    </source>
</evidence>
<dbReference type="Pfam" id="PF00873">
    <property type="entry name" value="ACR_tran"/>
    <property type="match status" value="1"/>
</dbReference>
<comment type="caution">
    <text evidence="2">The sequence shown here is derived from an EMBL/GenBank/DDBJ whole genome shotgun (WGS) entry which is preliminary data.</text>
</comment>
<dbReference type="Gene3D" id="3.30.70.1440">
    <property type="entry name" value="Multidrug efflux transporter AcrB pore domain"/>
    <property type="match status" value="1"/>
</dbReference>
<dbReference type="Gene3D" id="3.30.70.1320">
    <property type="entry name" value="Multidrug efflux transporter AcrB pore domain like"/>
    <property type="match status" value="1"/>
</dbReference>
<dbReference type="AlphaFoldDB" id="A0A432WC41"/>
<dbReference type="GO" id="GO:0005886">
    <property type="term" value="C:plasma membrane"/>
    <property type="evidence" value="ECO:0007669"/>
    <property type="project" value="TreeGrafter"/>
</dbReference>
<dbReference type="InterPro" id="IPR001036">
    <property type="entry name" value="Acrflvin-R"/>
</dbReference>
<evidence type="ECO:0000313" key="3">
    <source>
        <dbReference type="Proteomes" id="UP000287823"/>
    </source>
</evidence>
<sequence length="1026" mass="113190">MDIAQYSIKNRTSSWLLLLILLIGGAFALDGLGRLEDPEFTLKQALVITSYPGASAQQVEEEVTHRLESAIQELQYVRHITSISKPGLSQITVEMQDTYRARELKQIWDELRRKVNDSQHQLPPGSNPSQVMDDFADVYGVLLALTGDGYSNRALHDHARYVQRELVSIPGVAKATISGVQQEQVVVEVSRARLANLGISPQRIYELLSTQNTVSNAGQVMLDDDAVRFATSGEFSSVEAMEMLLISNPGAQEQLYLGDVARIYRSPEPIPDHILHFQGQSSVWLGVSFASGVNVVEVGERVQQALDDIEYATPAGLNIDAIYNQPAKVESSVNGFLINLAQAVVIVMLALLLTMGMRSGFIIGFVLLITVLGTFIFMSLFSIELHRVSLGALIIALGMLVDNAIVITEGMLVGVQRGRSKLDAARDVVKQNMWPLLGATVIAVIAFAPIGLSADATGEFAGSMFWVLLISLLLSWFTALTLVPFLGERLLKAPRLSSESSNPRESDADHDDPYRGALYQFYRTLLKFCLRFRGLTLVAMGVLLVTAVISFGAVKQSFFPAANTPLYYVEVWYPQGTDIRATSADIEQAERFLTEHPDVDQVATTIGQGALRFTLTYVVEKAHDNFAQLIVQGRDMDSLQGLMEDTSEYFASHHPQARIKLRRMEIGPPSTAKIEARFSGPDPQHLRQLAHQAKQLLEDDPDVVNVMDDWRERSMVLQPQFNETVARRVGITKADVDELLLANFSGKHVGVYRDGTDLLPIVIRAPSEERLDLDNWQDLQVYSPVLNRYIPLAQVVTDMPLAWEDSLIKRRDRKRTLTVMADPDLFGEHTAADVQRRIQPLIEAIPLPRGYTLEWGGEYEASGNAQAALFTSLPFGYLCMFVITALLFSSARKAAIVWTTVPLSIIGVSMGLLITGQPFSFMALLGLLSLTGMLIKNGVVLLEQIKAEEDSGKSGHVALFDASVSRVRPVSMAAVTTILGMIPLLFDEFFAAMAVTIMFGLGFATLLTLIVVPVMYSLVMRIPQTE</sequence>
<dbReference type="RefSeq" id="WP_126799990.1">
    <property type="nucleotide sequence ID" value="NZ_PIPO01000007.1"/>
</dbReference>
<dbReference type="Gene3D" id="3.30.70.1430">
    <property type="entry name" value="Multidrug efflux transporter AcrB pore domain"/>
    <property type="match status" value="2"/>
</dbReference>
<evidence type="ECO:0000256" key="1">
    <source>
        <dbReference type="SAM" id="Phobius"/>
    </source>
</evidence>
<dbReference type="SUPFAM" id="SSF82693">
    <property type="entry name" value="Multidrug efflux transporter AcrB pore domain, PN1, PN2, PC1 and PC2 subdomains"/>
    <property type="match status" value="2"/>
</dbReference>
<keyword evidence="1" id="KW-1133">Transmembrane helix</keyword>
<keyword evidence="1" id="KW-0472">Membrane</keyword>
<organism evidence="2 3">
    <name type="scientific">Aliidiomarina soli</name>
    <dbReference type="NCBI Taxonomy" id="1928574"/>
    <lineage>
        <taxon>Bacteria</taxon>
        <taxon>Pseudomonadati</taxon>
        <taxon>Pseudomonadota</taxon>
        <taxon>Gammaproteobacteria</taxon>
        <taxon>Alteromonadales</taxon>
        <taxon>Idiomarinaceae</taxon>
        <taxon>Aliidiomarina</taxon>
    </lineage>
</organism>
<gene>
    <name evidence="2" type="ORF">CWE14_14250</name>
</gene>
<dbReference type="SUPFAM" id="SSF82866">
    <property type="entry name" value="Multidrug efflux transporter AcrB transmembrane domain"/>
    <property type="match status" value="2"/>
</dbReference>
<dbReference type="PRINTS" id="PR00702">
    <property type="entry name" value="ACRIFLAVINRP"/>
</dbReference>
<feature type="transmembrane region" description="Helical" evidence="1">
    <location>
        <begin position="867"/>
        <end position="888"/>
    </location>
</feature>
<keyword evidence="3" id="KW-1185">Reference proteome</keyword>
<feature type="transmembrane region" description="Helical" evidence="1">
    <location>
        <begin position="464"/>
        <end position="486"/>
    </location>
</feature>
<dbReference type="PANTHER" id="PTHR32063">
    <property type="match status" value="1"/>
</dbReference>
<reference evidence="2 3" key="1">
    <citation type="journal article" date="2011" name="Front. Microbiol.">
        <title>Genomic signatures of strain selection and enhancement in Bacillus atrophaeus var. globigii, a historical biowarfare simulant.</title>
        <authorList>
            <person name="Gibbons H.S."/>
            <person name="Broomall S.M."/>
            <person name="McNew L.A."/>
            <person name="Daligault H."/>
            <person name="Chapman C."/>
            <person name="Bruce D."/>
            <person name="Karavis M."/>
            <person name="Krepps M."/>
            <person name="McGregor P.A."/>
            <person name="Hong C."/>
            <person name="Park K.H."/>
            <person name="Akmal A."/>
            <person name="Feldman A."/>
            <person name="Lin J.S."/>
            <person name="Chang W.E."/>
            <person name="Higgs B.W."/>
            <person name="Demirev P."/>
            <person name="Lindquist J."/>
            <person name="Liem A."/>
            <person name="Fochler E."/>
            <person name="Read T.D."/>
            <person name="Tapia R."/>
            <person name="Johnson S."/>
            <person name="Bishop-Lilly K.A."/>
            <person name="Detter C."/>
            <person name="Han C."/>
            <person name="Sozhamannan S."/>
            <person name="Rosenzweig C.N."/>
            <person name="Skowronski E.W."/>
        </authorList>
    </citation>
    <scope>NUCLEOTIDE SEQUENCE [LARGE SCALE GENOMIC DNA]</scope>
    <source>
        <strain evidence="2 3">Y4G10-17</strain>
    </source>
</reference>
<feature type="transmembrane region" description="Helical" evidence="1">
    <location>
        <begin position="433"/>
        <end position="452"/>
    </location>
</feature>
<accession>A0A432WC41</accession>
<dbReference type="GO" id="GO:0042910">
    <property type="term" value="F:xenobiotic transmembrane transporter activity"/>
    <property type="evidence" value="ECO:0007669"/>
    <property type="project" value="TreeGrafter"/>
</dbReference>
<protein>
    <submittedName>
        <fullName evidence="2">MFS transporter</fullName>
    </submittedName>
</protein>
<dbReference type="Gene3D" id="1.20.1640.10">
    <property type="entry name" value="Multidrug efflux transporter AcrB transmembrane domain"/>
    <property type="match status" value="2"/>
</dbReference>
<dbReference type="PANTHER" id="PTHR32063:SF18">
    <property type="entry name" value="CATION EFFLUX SYSTEM PROTEIN"/>
    <property type="match status" value="1"/>
</dbReference>
<feature type="transmembrane region" description="Helical" evidence="1">
    <location>
        <begin position="895"/>
        <end position="915"/>
    </location>
</feature>